<keyword evidence="8" id="KW-0067">ATP-binding</keyword>
<dbReference type="InterPro" id="IPR000642">
    <property type="entry name" value="Peptidase_M41"/>
</dbReference>
<name>A0A8J6I0J7_9FIRM</name>
<dbReference type="InterPro" id="IPR037219">
    <property type="entry name" value="Peptidase_M41-like"/>
</dbReference>
<sequence length="494" mass="54305">MWKEVLIGMGAGVLVFLYARGFDPMPFLLLGGFFFILRFYLQGRGLEKNYETIDAAGDKAVIPTVTFADIGGQEIAKRELMEALDFLKDEEKVKDLGIRPLKGILLSGPPGTGKTLMAKAAASYTDSVFLAASGSEFIQMYAGVGAQRVRQLFARARRLAQKTGKQKAIIFLDELDVLGGKRGKHTSHLEYDQTLNQLLVEMDGIKATDGTKVLVIGATNRVDLLDDALLRPGRFDRRVQVDLPEKDGRLKILQIHTRNKPLAATVNLETIAEETFGFSGAHLESLVNEAAILAFRQGKKEIGNAELQEAIDKVILGEKLERKPRREELHRVAIHETGHALVSETVRPHSVGTVTVVPRGKALGFMRPNGKDEQFLYTKADLEDRIAVLLGGAVAEELIYGTRSTGAGNDLEQAVQLAKEIIKNGLSPLGIVDQEYTPKERINATFTEIITAQEERVRGILTANLPLLKEVAERLLVAEKLSGAEFRSLLKETA</sequence>
<keyword evidence="7" id="KW-0482">Metalloprotease</keyword>
<dbReference type="FunFam" id="1.10.8.60:FF:000001">
    <property type="entry name" value="ATP-dependent zinc metalloprotease FtsH"/>
    <property type="match status" value="1"/>
</dbReference>
<dbReference type="GO" id="GO:0004176">
    <property type="term" value="F:ATP-dependent peptidase activity"/>
    <property type="evidence" value="ECO:0007669"/>
    <property type="project" value="InterPro"/>
</dbReference>
<keyword evidence="8" id="KW-0547">Nucleotide-binding</keyword>
<dbReference type="Proteomes" id="UP000657177">
    <property type="component" value="Unassembled WGS sequence"/>
</dbReference>
<evidence type="ECO:0000313" key="12">
    <source>
        <dbReference type="Proteomes" id="UP000657177"/>
    </source>
</evidence>
<comment type="caution">
    <text evidence="11">The sequence shown here is derived from an EMBL/GenBank/DDBJ whole genome shotgun (WGS) entry which is preliminary data.</text>
</comment>
<dbReference type="SUPFAM" id="SSF140990">
    <property type="entry name" value="FtsH protease domain-like"/>
    <property type="match status" value="1"/>
</dbReference>
<keyword evidence="9" id="KW-0472">Membrane</keyword>
<dbReference type="GO" id="GO:0016887">
    <property type="term" value="F:ATP hydrolysis activity"/>
    <property type="evidence" value="ECO:0007669"/>
    <property type="project" value="InterPro"/>
</dbReference>
<dbReference type="RefSeq" id="WP_181338508.1">
    <property type="nucleotide sequence ID" value="NZ_JAAKDE010000001.1"/>
</dbReference>
<gene>
    <name evidence="11" type="ORF">G5B42_00675</name>
</gene>
<keyword evidence="9" id="KW-1133">Transmembrane helix</keyword>
<dbReference type="GO" id="GO:0006508">
    <property type="term" value="P:proteolysis"/>
    <property type="evidence" value="ECO:0007669"/>
    <property type="project" value="UniProtKB-KW"/>
</dbReference>
<evidence type="ECO:0000256" key="4">
    <source>
        <dbReference type="ARBA" id="ARBA00022723"/>
    </source>
</evidence>
<evidence type="ECO:0000256" key="6">
    <source>
        <dbReference type="ARBA" id="ARBA00022833"/>
    </source>
</evidence>
<organism evidence="11 12">
    <name type="scientific">Capillibacterium thermochitinicola</name>
    <dbReference type="NCBI Taxonomy" id="2699427"/>
    <lineage>
        <taxon>Bacteria</taxon>
        <taxon>Bacillati</taxon>
        <taxon>Bacillota</taxon>
        <taxon>Capillibacterium</taxon>
    </lineage>
</organism>
<evidence type="ECO:0000256" key="7">
    <source>
        <dbReference type="ARBA" id="ARBA00023049"/>
    </source>
</evidence>
<dbReference type="Gene3D" id="1.20.58.760">
    <property type="entry name" value="Peptidase M41"/>
    <property type="match status" value="1"/>
</dbReference>
<dbReference type="Gene3D" id="3.40.50.300">
    <property type="entry name" value="P-loop containing nucleotide triphosphate hydrolases"/>
    <property type="match status" value="1"/>
</dbReference>
<dbReference type="InterPro" id="IPR003593">
    <property type="entry name" value="AAA+_ATPase"/>
</dbReference>
<dbReference type="InterPro" id="IPR003959">
    <property type="entry name" value="ATPase_AAA_core"/>
</dbReference>
<dbReference type="InterPro" id="IPR027417">
    <property type="entry name" value="P-loop_NTPase"/>
</dbReference>
<evidence type="ECO:0000256" key="1">
    <source>
        <dbReference type="ARBA" id="ARBA00001947"/>
    </source>
</evidence>
<protein>
    <submittedName>
        <fullName evidence="11">AAA family ATPase</fullName>
    </submittedName>
</protein>
<dbReference type="SUPFAM" id="SSF52540">
    <property type="entry name" value="P-loop containing nucleoside triphosphate hydrolases"/>
    <property type="match status" value="1"/>
</dbReference>
<dbReference type="Gene3D" id="1.10.8.60">
    <property type="match status" value="1"/>
</dbReference>
<comment type="similarity">
    <text evidence="8">Belongs to the AAA ATPase family.</text>
</comment>
<dbReference type="SMART" id="SM00382">
    <property type="entry name" value="AAA"/>
    <property type="match status" value="1"/>
</dbReference>
<dbReference type="Pfam" id="PF01434">
    <property type="entry name" value="Peptidase_M41"/>
    <property type="match status" value="1"/>
</dbReference>
<evidence type="ECO:0000256" key="2">
    <source>
        <dbReference type="ARBA" id="ARBA00010044"/>
    </source>
</evidence>
<dbReference type="GO" id="GO:0046872">
    <property type="term" value="F:metal ion binding"/>
    <property type="evidence" value="ECO:0007669"/>
    <property type="project" value="UniProtKB-KW"/>
</dbReference>
<dbReference type="FunFam" id="3.40.50.300:FF:002568">
    <property type="entry name" value="Cell division protein (FtsH)"/>
    <property type="match status" value="1"/>
</dbReference>
<feature type="transmembrane region" description="Helical" evidence="9">
    <location>
        <begin position="24"/>
        <end position="41"/>
    </location>
</feature>
<reference evidence="11" key="1">
    <citation type="submission" date="2020-06" db="EMBL/GenBank/DDBJ databases">
        <title>Novel chitinolytic bacterium.</title>
        <authorList>
            <person name="Ungkulpasvich U."/>
            <person name="Kosugi A."/>
            <person name="Uke A."/>
        </authorList>
    </citation>
    <scope>NUCLEOTIDE SEQUENCE</scope>
    <source>
        <strain evidence="11">UUS1-1</strain>
    </source>
</reference>
<evidence type="ECO:0000256" key="3">
    <source>
        <dbReference type="ARBA" id="ARBA00022670"/>
    </source>
</evidence>
<keyword evidence="4" id="KW-0479">Metal-binding</keyword>
<evidence type="ECO:0000256" key="9">
    <source>
        <dbReference type="SAM" id="Phobius"/>
    </source>
</evidence>
<keyword evidence="9" id="KW-0812">Transmembrane</keyword>
<dbReference type="PROSITE" id="PS00674">
    <property type="entry name" value="AAA"/>
    <property type="match status" value="1"/>
</dbReference>
<dbReference type="InterPro" id="IPR003960">
    <property type="entry name" value="ATPase_AAA_CS"/>
</dbReference>
<keyword evidence="3" id="KW-0645">Protease</keyword>
<evidence type="ECO:0000256" key="8">
    <source>
        <dbReference type="RuleBase" id="RU003651"/>
    </source>
</evidence>
<keyword evidence="12" id="KW-1185">Reference proteome</keyword>
<evidence type="ECO:0000313" key="11">
    <source>
        <dbReference type="EMBL" id="MBA2132074.1"/>
    </source>
</evidence>
<evidence type="ECO:0000256" key="5">
    <source>
        <dbReference type="ARBA" id="ARBA00022801"/>
    </source>
</evidence>
<dbReference type="GO" id="GO:0005524">
    <property type="term" value="F:ATP binding"/>
    <property type="evidence" value="ECO:0007669"/>
    <property type="project" value="UniProtKB-KW"/>
</dbReference>
<dbReference type="Pfam" id="PF17862">
    <property type="entry name" value="AAA_lid_3"/>
    <property type="match status" value="1"/>
</dbReference>
<comment type="cofactor">
    <cofactor evidence="1">
        <name>Zn(2+)</name>
        <dbReference type="ChEBI" id="CHEBI:29105"/>
    </cofactor>
</comment>
<evidence type="ECO:0000259" key="10">
    <source>
        <dbReference type="SMART" id="SM00382"/>
    </source>
</evidence>
<keyword evidence="5" id="KW-0378">Hydrolase</keyword>
<dbReference type="EMBL" id="JAAKDE010000001">
    <property type="protein sequence ID" value="MBA2132074.1"/>
    <property type="molecule type" value="Genomic_DNA"/>
</dbReference>
<dbReference type="GO" id="GO:0004222">
    <property type="term" value="F:metalloendopeptidase activity"/>
    <property type="evidence" value="ECO:0007669"/>
    <property type="project" value="InterPro"/>
</dbReference>
<dbReference type="InterPro" id="IPR041569">
    <property type="entry name" value="AAA_lid_3"/>
</dbReference>
<proteinExistence type="inferred from homology"/>
<dbReference type="Pfam" id="PF00004">
    <property type="entry name" value="AAA"/>
    <property type="match status" value="1"/>
</dbReference>
<comment type="similarity">
    <text evidence="2">In the C-terminal section; belongs to the peptidase M41 family.</text>
</comment>
<dbReference type="PANTHER" id="PTHR23076:SF97">
    <property type="entry name" value="ATP-DEPENDENT ZINC METALLOPROTEASE YME1L1"/>
    <property type="match status" value="1"/>
</dbReference>
<accession>A0A8J6I0J7</accession>
<feature type="domain" description="AAA+ ATPase" evidence="10">
    <location>
        <begin position="100"/>
        <end position="245"/>
    </location>
</feature>
<dbReference type="PANTHER" id="PTHR23076">
    <property type="entry name" value="METALLOPROTEASE M41 FTSH"/>
    <property type="match status" value="1"/>
</dbReference>
<keyword evidence="6" id="KW-0862">Zinc</keyword>
<dbReference type="AlphaFoldDB" id="A0A8J6I0J7"/>